<dbReference type="InterPro" id="IPR013785">
    <property type="entry name" value="Aldolase_TIM"/>
</dbReference>
<dbReference type="GO" id="GO:0009228">
    <property type="term" value="P:thiamine biosynthetic process"/>
    <property type="evidence" value="ECO:0007669"/>
    <property type="project" value="UniProtKB-KW"/>
</dbReference>
<dbReference type="Pfam" id="PF02581">
    <property type="entry name" value="TMP-TENI"/>
    <property type="match status" value="1"/>
</dbReference>
<feature type="domain" description="Thiamine phosphate synthase/TenI" evidence="1">
    <location>
        <begin position="9"/>
        <end position="73"/>
    </location>
</feature>
<feature type="non-terminal residue" evidence="2">
    <location>
        <position position="73"/>
    </location>
</feature>
<evidence type="ECO:0000313" key="2">
    <source>
        <dbReference type="EMBL" id="SVC51928.1"/>
    </source>
</evidence>
<name>A0A382MU42_9ZZZZ</name>
<evidence type="ECO:0000259" key="1">
    <source>
        <dbReference type="Pfam" id="PF02581"/>
    </source>
</evidence>
<dbReference type="SUPFAM" id="SSF51391">
    <property type="entry name" value="Thiamin phosphate synthase"/>
    <property type="match status" value="1"/>
</dbReference>
<dbReference type="CDD" id="cd00564">
    <property type="entry name" value="TMP_TenI"/>
    <property type="match status" value="1"/>
</dbReference>
<reference evidence="2" key="1">
    <citation type="submission" date="2018-05" db="EMBL/GenBank/DDBJ databases">
        <authorList>
            <person name="Lanie J.A."/>
            <person name="Ng W.-L."/>
            <person name="Kazmierczak K.M."/>
            <person name="Andrzejewski T.M."/>
            <person name="Davidsen T.M."/>
            <person name="Wayne K.J."/>
            <person name="Tettelin H."/>
            <person name="Glass J.I."/>
            <person name="Rusch D."/>
            <person name="Podicherti R."/>
            <person name="Tsui H.-C.T."/>
            <person name="Winkler M.E."/>
        </authorList>
    </citation>
    <scope>NUCLEOTIDE SEQUENCE</scope>
</reference>
<proteinExistence type="predicted"/>
<gene>
    <name evidence="2" type="ORF">METZ01_LOCUS304782</name>
</gene>
<dbReference type="InterPro" id="IPR036206">
    <property type="entry name" value="ThiamineP_synth_sf"/>
</dbReference>
<dbReference type="Gene3D" id="3.20.20.70">
    <property type="entry name" value="Aldolase class I"/>
    <property type="match status" value="1"/>
</dbReference>
<organism evidence="2">
    <name type="scientific">marine metagenome</name>
    <dbReference type="NCBI Taxonomy" id="408172"/>
    <lineage>
        <taxon>unclassified sequences</taxon>
        <taxon>metagenomes</taxon>
        <taxon>ecological metagenomes</taxon>
    </lineage>
</organism>
<sequence>MLDQRIQGLYGITPNNNLNIALIERVITEYQVNILQYRHKTNDDQLKLNEAQQLLDLCLTHNTLFIVNDDINL</sequence>
<accession>A0A382MU42</accession>
<dbReference type="InterPro" id="IPR022998">
    <property type="entry name" value="ThiamineP_synth_TenI"/>
</dbReference>
<protein>
    <recommendedName>
        <fullName evidence="1">Thiamine phosphate synthase/TenI domain-containing protein</fullName>
    </recommendedName>
</protein>
<dbReference type="EMBL" id="UINC01095666">
    <property type="protein sequence ID" value="SVC51928.1"/>
    <property type="molecule type" value="Genomic_DNA"/>
</dbReference>
<dbReference type="AlphaFoldDB" id="A0A382MU42"/>